<proteinExistence type="predicted"/>
<dbReference type="EMBL" id="JACVVK020000410">
    <property type="protein sequence ID" value="KAK7475288.1"/>
    <property type="molecule type" value="Genomic_DNA"/>
</dbReference>
<organism evidence="2 3">
    <name type="scientific">Batillaria attramentaria</name>
    <dbReference type="NCBI Taxonomy" id="370345"/>
    <lineage>
        <taxon>Eukaryota</taxon>
        <taxon>Metazoa</taxon>
        <taxon>Spiralia</taxon>
        <taxon>Lophotrochozoa</taxon>
        <taxon>Mollusca</taxon>
        <taxon>Gastropoda</taxon>
        <taxon>Caenogastropoda</taxon>
        <taxon>Sorbeoconcha</taxon>
        <taxon>Cerithioidea</taxon>
        <taxon>Batillariidae</taxon>
        <taxon>Batillaria</taxon>
    </lineage>
</organism>
<feature type="compositionally biased region" description="Pro residues" evidence="1">
    <location>
        <begin position="160"/>
        <end position="169"/>
    </location>
</feature>
<accession>A0ABD0JKN6</accession>
<feature type="region of interest" description="Disordered" evidence="1">
    <location>
        <begin position="109"/>
        <end position="183"/>
    </location>
</feature>
<reference evidence="2 3" key="1">
    <citation type="journal article" date="2023" name="Sci. Data">
        <title>Genome assembly of the Korean intertidal mud-creeper Batillaria attramentaria.</title>
        <authorList>
            <person name="Patra A.K."/>
            <person name="Ho P.T."/>
            <person name="Jun S."/>
            <person name="Lee S.J."/>
            <person name="Kim Y."/>
            <person name="Won Y.J."/>
        </authorList>
    </citation>
    <scope>NUCLEOTIDE SEQUENCE [LARGE SCALE GENOMIC DNA]</scope>
    <source>
        <strain evidence="2">Wonlab-2016</strain>
    </source>
</reference>
<evidence type="ECO:0000256" key="1">
    <source>
        <dbReference type="SAM" id="MobiDB-lite"/>
    </source>
</evidence>
<evidence type="ECO:0000313" key="3">
    <source>
        <dbReference type="Proteomes" id="UP001519460"/>
    </source>
</evidence>
<name>A0ABD0JKN6_9CAEN</name>
<dbReference type="Proteomes" id="UP001519460">
    <property type="component" value="Unassembled WGS sequence"/>
</dbReference>
<protein>
    <submittedName>
        <fullName evidence="2">Uncharacterized protein</fullName>
    </submittedName>
</protein>
<feature type="compositionally biased region" description="Low complexity" evidence="1">
    <location>
        <begin position="170"/>
        <end position="183"/>
    </location>
</feature>
<keyword evidence="3" id="KW-1185">Reference proteome</keyword>
<sequence length="183" mass="19760">MTASLTHVPHNFSFMLYSLGNVYQFCCDWSVDGLLTVRVFVELATQLGTDTLTRILRGVRAQPTVAPLSNCVNRDFPIDLEFASGTISYRLVGPEVHANIQVRFRLPTTTAAETTPGTTTEPVPRCPTLPTTTPLFETTTPLQTTTAAETTPGTTTEPVPRCPTLPTTPAPTTTTESETTTTA</sequence>
<evidence type="ECO:0000313" key="2">
    <source>
        <dbReference type="EMBL" id="KAK7475288.1"/>
    </source>
</evidence>
<feature type="compositionally biased region" description="Low complexity" evidence="1">
    <location>
        <begin position="109"/>
        <end position="159"/>
    </location>
</feature>
<gene>
    <name evidence="2" type="ORF">BaRGS_00033435</name>
</gene>
<comment type="caution">
    <text evidence="2">The sequence shown here is derived from an EMBL/GenBank/DDBJ whole genome shotgun (WGS) entry which is preliminary data.</text>
</comment>
<dbReference type="AlphaFoldDB" id="A0ABD0JKN6"/>